<dbReference type="AlphaFoldDB" id="A0A0J1GRH1"/>
<dbReference type="InterPro" id="IPR018060">
    <property type="entry name" value="HTH_AraC"/>
</dbReference>
<keyword evidence="2" id="KW-0238">DNA-binding</keyword>
<dbReference type="PANTHER" id="PTHR43280:SF27">
    <property type="entry name" value="TRANSCRIPTIONAL REGULATOR MTLR"/>
    <property type="match status" value="1"/>
</dbReference>
<dbReference type="InterPro" id="IPR009057">
    <property type="entry name" value="Homeodomain-like_sf"/>
</dbReference>
<organism evidence="5 6">
    <name type="scientific">Photobacterium aphoticum</name>
    <dbReference type="NCBI Taxonomy" id="754436"/>
    <lineage>
        <taxon>Bacteria</taxon>
        <taxon>Pseudomonadati</taxon>
        <taxon>Pseudomonadota</taxon>
        <taxon>Gammaproteobacteria</taxon>
        <taxon>Vibrionales</taxon>
        <taxon>Vibrionaceae</taxon>
        <taxon>Photobacterium</taxon>
    </lineage>
</organism>
<evidence type="ECO:0000256" key="1">
    <source>
        <dbReference type="ARBA" id="ARBA00023015"/>
    </source>
</evidence>
<evidence type="ECO:0000256" key="3">
    <source>
        <dbReference type="ARBA" id="ARBA00023163"/>
    </source>
</evidence>
<protein>
    <submittedName>
        <fullName evidence="5">AraC family transcriptional regulator</fullName>
    </submittedName>
</protein>
<keyword evidence="6" id="KW-1185">Reference proteome</keyword>
<sequence length="311" mass="36515">MKPQIENVLNHNDFNWLVREYHCAVKKEEFLCSWHYHAEYELVLYRDPNQLFDGRYFAGDSVGQIEHNTMVLYGPGVPHMITGKMANAAPVCDDPIQQDSRHHTNSHHHSLILWFRHPWIESLQTVMPELKVLNTVLQRSAHGLIFRPETAERVFPLLEKIEQEPPHQQLLRVLQALMMLATEEQYAQTLSLHPYGFQLVSDDDETNKRVEQARKYIERHYAEPIKMRDLCRALHMSESSAYRLFERHFMESFSDHVKRFRIGKSCELLVSSQLPVGLVAERSGFNNLSNFNRQFKQVKGVTPSEFRTQFK</sequence>
<name>A0A0J1GRH1_9GAMM</name>
<proteinExistence type="predicted"/>
<keyword evidence="1" id="KW-0805">Transcription regulation</keyword>
<dbReference type="SMART" id="SM00342">
    <property type="entry name" value="HTH_ARAC"/>
    <property type="match status" value="1"/>
</dbReference>
<comment type="caution">
    <text evidence="5">The sequence shown here is derived from an EMBL/GenBank/DDBJ whole genome shotgun (WGS) entry which is preliminary data.</text>
</comment>
<dbReference type="SUPFAM" id="SSF46689">
    <property type="entry name" value="Homeodomain-like"/>
    <property type="match status" value="2"/>
</dbReference>
<keyword evidence="3" id="KW-0804">Transcription</keyword>
<reference evidence="5 6" key="1">
    <citation type="submission" date="2015-05" db="EMBL/GenBank/DDBJ databases">
        <title>Photobacterium galathea sp. nov.</title>
        <authorList>
            <person name="Machado H."/>
            <person name="Gram L."/>
        </authorList>
    </citation>
    <scope>NUCLEOTIDE SEQUENCE [LARGE SCALE GENOMIC DNA]</scope>
    <source>
        <strain evidence="5 6">DSM 25995</strain>
    </source>
</reference>
<dbReference type="EMBL" id="LDOV01000010">
    <property type="protein sequence ID" value="KLV02024.1"/>
    <property type="molecule type" value="Genomic_DNA"/>
</dbReference>
<dbReference type="GO" id="GO:0043565">
    <property type="term" value="F:sequence-specific DNA binding"/>
    <property type="evidence" value="ECO:0007669"/>
    <property type="project" value="InterPro"/>
</dbReference>
<dbReference type="PATRIC" id="fig|754436.4.peg.1384"/>
<accession>A0A0J1GRH1</accession>
<dbReference type="GO" id="GO:0003700">
    <property type="term" value="F:DNA-binding transcription factor activity"/>
    <property type="evidence" value="ECO:0007669"/>
    <property type="project" value="InterPro"/>
</dbReference>
<evidence type="ECO:0000313" key="6">
    <source>
        <dbReference type="Proteomes" id="UP000036426"/>
    </source>
</evidence>
<dbReference type="Pfam" id="PF12833">
    <property type="entry name" value="HTH_18"/>
    <property type="match status" value="1"/>
</dbReference>
<dbReference type="Proteomes" id="UP000036426">
    <property type="component" value="Unassembled WGS sequence"/>
</dbReference>
<dbReference type="InterPro" id="IPR020449">
    <property type="entry name" value="Tscrpt_reg_AraC-type_HTH"/>
</dbReference>
<dbReference type="PANTHER" id="PTHR43280">
    <property type="entry name" value="ARAC-FAMILY TRANSCRIPTIONAL REGULATOR"/>
    <property type="match status" value="1"/>
</dbReference>
<dbReference type="Gene3D" id="1.10.10.60">
    <property type="entry name" value="Homeodomain-like"/>
    <property type="match status" value="2"/>
</dbReference>
<dbReference type="OrthoDB" id="9816011at2"/>
<dbReference type="PRINTS" id="PR00032">
    <property type="entry name" value="HTHARAC"/>
</dbReference>
<evidence type="ECO:0000256" key="2">
    <source>
        <dbReference type="ARBA" id="ARBA00023125"/>
    </source>
</evidence>
<evidence type="ECO:0000313" key="5">
    <source>
        <dbReference type="EMBL" id="KLV02024.1"/>
    </source>
</evidence>
<feature type="domain" description="HTH araC/xylS-type" evidence="4">
    <location>
        <begin position="211"/>
        <end position="309"/>
    </location>
</feature>
<dbReference type="PROSITE" id="PS01124">
    <property type="entry name" value="HTH_ARAC_FAMILY_2"/>
    <property type="match status" value="1"/>
</dbReference>
<evidence type="ECO:0000259" key="4">
    <source>
        <dbReference type="PROSITE" id="PS01124"/>
    </source>
</evidence>
<gene>
    <name evidence="5" type="ORF">ABT58_06465</name>
</gene>
<dbReference type="RefSeq" id="WP_047873478.1">
    <property type="nucleotide sequence ID" value="NZ_BMYC01000001.1"/>
</dbReference>